<gene>
    <name evidence="1" type="ORF">QQ91_012845</name>
</gene>
<comment type="caution">
    <text evidence="1">The sequence shown here is derived from an EMBL/GenBank/DDBJ whole genome shotgun (WGS) entry which is preliminary data.</text>
</comment>
<protein>
    <submittedName>
        <fullName evidence="1">Uncharacterized protein</fullName>
    </submittedName>
</protein>
<reference evidence="1" key="2">
    <citation type="journal article" date="2015" name="Genome Announc.">
        <title>Draft Genome Sequence of Filamentous Marine Cyanobacterium Lyngbya confervoides Strain BDU141951.</title>
        <authorList>
            <person name="Chandrababunaidu M.M."/>
            <person name="Sen D."/>
            <person name="Tripathy S."/>
        </authorList>
    </citation>
    <scope>NUCLEOTIDE SEQUENCE</scope>
    <source>
        <strain evidence="1">BDU141951</strain>
    </source>
</reference>
<accession>A0A0C1YGS2</accession>
<reference evidence="1" key="3">
    <citation type="submission" date="2020-02" db="EMBL/GenBank/DDBJ databases">
        <authorList>
            <person name="Sarangi A.N."/>
            <person name="Ghosh S."/>
            <person name="Mukherjee M."/>
            <person name="Tripathy S."/>
        </authorList>
    </citation>
    <scope>NUCLEOTIDE SEQUENCE</scope>
    <source>
        <strain evidence="1">BDU141951</strain>
    </source>
</reference>
<sequence length="77" mass="8324">MSAPDSSSAALPPDDPQHLSRLRSLIERVMADGKISAAEATELRAALIADGQVTPDEMDLIRTVMKKHLGDGHLEFE</sequence>
<proteinExistence type="predicted"/>
<evidence type="ECO:0000313" key="1">
    <source>
        <dbReference type="EMBL" id="NEV68002.1"/>
    </source>
</evidence>
<dbReference type="AlphaFoldDB" id="A0A0C1YGS2"/>
<organism evidence="1">
    <name type="scientific">Lyngbya confervoides BDU141951</name>
    <dbReference type="NCBI Taxonomy" id="1574623"/>
    <lineage>
        <taxon>Bacteria</taxon>
        <taxon>Bacillati</taxon>
        <taxon>Cyanobacteriota</taxon>
        <taxon>Cyanophyceae</taxon>
        <taxon>Oscillatoriophycideae</taxon>
        <taxon>Oscillatoriales</taxon>
        <taxon>Microcoleaceae</taxon>
        <taxon>Lyngbya</taxon>
    </lineage>
</organism>
<dbReference type="EMBL" id="JTHE02000003">
    <property type="protein sequence ID" value="NEV68002.1"/>
    <property type="molecule type" value="Genomic_DNA"/>
</dbReference>
<name>A0A0C1YGS2_9CYAN</name>
<reference evidence="1" key="1">
    <citation type="submission" date="2014-11" db="EMBL/GenBank/DDBJ databases">
        <authorList>
            <person name="Malar M.C."/>
            <person name="Sen D."/>
            <person name="Tripathy S."/>
        </authorList>
    </citation>
    <scope>NUCLEOTIDE SEQUENCE</scope>
    <source>
        <strain evidence="1">BDU141951</strain>
    </source>
</reference>